<protein>
    <submittedName>
        <fullName evidence="1">Uncharacterized protein</fullName>
    </submittedName>
</protein>
<proteinExistence type="predicted"/>
<reference evidence="1 2" key="1">
    <citation type="journal article" date="2021" name="BMC Genomics">
        <title>Telomere-to-telomere genome assembly of asparaginase-producing Trichoderma simmonsii.</title>
        <authorList>
            <person name="Chung D."/>
            <person name="Kwon Y.M."/>
            <person name="Yang Y."/>
        </authorList>
    </citation>
    <scope>NUCLEOTIDE SEQUENCE [LARGE SCALE GENOMIC DNA]</scope>
    <source>
        <strain evidence="1 2">GH-Sj1</strain>
    </source>
</reference>
<keyword evidence="2" id="KW-1185">Reference proteome</keyword>
<dbReference type="EMBL" id="CP075867">
    <property type="protein sequence ID" value="QYT00462.1"/>
    <property type="molecule type" value="Genomic_DNA"/>
</dbReference>
<evidence type="ECO:0000313" key="2">
    <source>
        <dbReference type="Proteomes" id="UP000826661"/>
    </source>
</evidence>
<name>A0A8G0LDP7_9HYPO</name>
<accession>A0A8G0LDP7</accession>
<evidence type="ECO:0000313" key="1">
    <source>
        <dbReference type="EMBL" id="QYT00462.1"/>
    </source>
</evidence>
<organism evidence="1 2">
    <name type="scientific">Trichoderma simmonsii</name>
    <dbReference type="NCBI Taxonomy" id="1491479"/>
    <lineage>
        <taxon>Eukaryota</taxon>
        <taxon>Fungi</taxon>
        <taxon>Dikarya</taxon>
        <taxon>Ascomycota</taxon>
        <taxon>Pezizomycotina</taxon>
        <taxon>Sordariomycetes</taxon>
        <taxon>Hypocreomycetidae</taxon>
        <taxon>Hypocreales</taxon>
        <taxon>Hypocreaceae</taxon>
        <taxon>Trichoderma</taxon>
    </lineage>
</organism>
<dbReference type="AlphaFoldDB" id="A0A8G0LDP7"/>
<gene>
    <name evidence="1" type="ORF">H0G86_007543</name>
</gene>
<sequence length="116" mass="12403">MGGGKMWLLTPRHDVRTSLDGRTVSQALLMLPHRGSHKMQQGCKVNQSTGRTGRGGTCLDLVPCFACCAEPVCRSPAMSISQEKLTCDWTAGLRLCGTTQLKSGKGIDGGTGREPR</sequence>
<dbReference type="Proteomes" id="UP000826661">
    <property type="component" value="Chromosome IV"/>
</dbReference>